<dbReference type="Pfam" id="PF00563">
    <property type="entry name" value="EAL"/>
    <property type="match status" value="1"/>
</dbReference>
<dbReference type="Pfam" id="PF00990">
    <property type="entry name" value="GGDEF"/>
    <property type="match status" value="1"/>
</dbReference>
<dbReference type="CDD" id="cd01949">
    <property type="entry name" value="GGDEF"/>
    <property type="match status" value="1"/>
</dbReference>
<dbReference type="SUPFAM" id="SSF141868">
    <property type="entry name" value="EAL domain-like"/>
    <property type="match status" value="1"/>
</dbReference>
<protein>
    <submittedName>
        <fullName evidence="4">Sensory box protein</fullName>
    </submittedName>
</protein>
<dbReference type="AlphaFoldDB" id="A0A330LUC5"/>
<accession>A0A330LUC5</accession>
<sequence length="627" mass="71068">MIIEPYNMSDKCNMTHTHDKFIAKSAQLNHVLLQLTVIDWRGSDEFVGFVDDIVNETKQSLSLVDVHIQLFTDTFDNIIPLLPQYLSRVNPNHVFNLTELSQLHSRSEVVQIIAQDDVLKTINLTVPLFNHNDCIGVMHFNGIIESDVPSSTTLSFCHAIGSLIQRNFRLMDNELRYGLSMLTASQSQEEFHRLAFFDSLTGLANRRLLNQTIETQYQLAKKNQVVGALLFIDLDFFKAINDSLGHAVGDGILVEVAERLKEIPRPEDFIARLGGDEFVILLADLSENPMHAEQHANLLAEQLIERISQPYLYKGQALYIGASIGVTLFPSKDQHADDLLKQADTAMYQAKSNGRKKVYFFDVKMQRKADKRLHIYNCLKSAIAKNELFLHYQPQHMVQNGEIIGVEALVRWHLGGKQQISPAEFIPIAEETDLIIDIGIWVLQAACRQFVEWQLQGVNVPQLSVNVSTRQFHDNNFVDSVLMVLEETGMDPMQLNLEITESVVIEHAEDAIRKMTDLKNIGVSFAVDDFGVGYSSLSYLKRLPANELKIDRSFIQNIPYNVSDMAIVEAVLAMAKHMGFNVTAEGVESRQQLEFLQRQQCSFYQGFYASKPLSAEYLALYIKRLQG</sequence>
<dbReference type="SMART" id="SM00052">
    <property type="entry name" value="EAL"/>
    <property type="match status" value="1"/>
</dbReference>
<dbReference type="InterPro" id="IPR043128">
    <property type="entry name" value="Rev_trsase/Diguanyl_cyclase"/>
</dbReference>
<dbReference type="KEGG" id="mya:MORIYA_3907"/>
<dbReference type="EMBL" id="LS483250">
    <property type="protein sequence ID" value="SQD80359.1"/>
    <property type="molecule type" value="Genomic_DNA"/>
</dbReference>
<evidence type="ECO:0000259" key="3">
    <source>
        <dbReference type="PROSITE" id="PS50887"/>
    </source>
</evidence>
<evidence type="ECO:0000313" key="4">
    <source>
        <dbReference type="EMBL" id="SQD80359.1"/>
    </source>
</evidence>
<dbReference type="InterPro" id="IPR029787">
    <property type="entry name" value="Nucleotide_cyclase"/>
</dbReference>
<name>A0A330LUC5_9GAMM</name>
<dbReference type="Gene3D" id="3.30.70.270">
    <property type="match status" value="1"/>
</dbReference>
<comment type="cofactor">
    <cofactor evidence="1">
        <name>Mg(2+)</name>
        <dbReference type="ChEBI" id="CHEBI:18420"/>
    </cofactor>
</comment>
<reference evidence="5" key="1">
    <citation type="submission" date="2018-05" db="EMBL/GenBank/DDBJ databases">
        <authorList>
            <person name="Cea G.-C."/>
            <person name="William W."/>
        </authorList>
    </citation>
    <scope>NUCLEOTIDE SEQUENCE [LARGE SCALE GENOMIC DNA]</scope>
    <source>
        <strain evidence="5">DB21MT 5</strain>
    </source>
</reference>
<feature type="domain" description="EAL" evidence="2">
    <location>
        <begin position="372"/>
        <end position="626"/>
    </location>
</feature>
<evidence type="ECO:0000259" key="2">
    <source>
        <dbReference type="PROSITE" id="PS50883"/>
    </source>
</evidence>
<organism evidence="4 5">
    <name type="scientific">Moritella yayanosii</name>
    <dbReference type="NCBI Taxonomy" id="69539"/>
    <lineage>
        <taxon>Bacteria</taxon>
        <taxon>Pseudomonadati</taxon>
        <taxon>Pseudomonadota</taxon>
        <taxon>Gammaproteobacteria</taxon>
        <taxon>Alteromonadales</taxon>
        <taxon>Moritellaceae</taxon>
        <taxon>Moritella</taxon>
    </lineage>
</organism>
<dbReference type="PANTHER" id="PTHR44757">
    <property type="entry name" value="DIGUANYLATE CYCLASE DGCP"/>
    <property type="match status" value="1"/>
</dbReference>
<dbReference type="SUPFAM" id="SSF55073">
    <property type="entry name" value="Nucleotide cyclase"/>
    <property type="match status" value="1"/>
</dbReference>
<dbReference type="PROSITE" id="PS50887">
    <property type="entry name" value="GGDEF"/>
    <property type="match status" value="1"/>
</dbReference>
<dbReference type="FunFam" id="3.30.70.270:FF:000001">
    <property type="entry name" value="Diguanylate cyclase domain protein"/>
    <property type="match status" value="1"/>
</dbReference>
<dbReference type="Proteomes" id="UP000250163">
    <property type="component" value="Chromosome MORIYA"/>
</dbReference>
<dbReference type="InterPro" id="IPR001633">
    <property type="entry name" value="EAL_dom"/>
</dbReference>
<dbReference type="InterPro" id="IPR035919">
    <property type="entry name" value="EAL_sf"/>
</dbReference>
<proteinExistence type="predicted"/>
<dbReference type="InterPro" id="IPR000160">
    <property type="entry name" value="GGDEF_dom"/>
</dbReference>
<dbReference type="GO" id="GO:0003824">
    <property type="term" value="F:catalytic activity"/>
    <property type="evidence" value="ECO:0007669"/>
    <property type="project" value="UniProtKB-ARBA"/>
</dbReference>
<dbReference type="Gene3D" id="3.20.20.450">
    <property type="entry name" value="EAL domain"/>
    <property type="match status" value="1"/>
</dbReference>
<dbReference type="InterPro" id="IPR052155">
    <property type="entry name" value="Biofilm_reg_signaling"/>
</dbReference>
<dbReference type="PROSITE" id="PS50883">
    <property type="entry name" value="EAL"/>
    <property type="match status" value="1"/>
</dbReference>
<keyword evidence="5" id="KW-1185">Reference proteome</keyword>
<evidence type="ECO:0000313" key="5">
    <source>
        <dbReference type="Proteomes" id="UP000250163"/>
    </source>
</evidence>
<dbReference type="PANTHER" id="PTHR44757:SF2">
    <property type="entry name" value="BIOFILM ARCHITECTURE MAINTENANCE PROTEIN MBAA"/>
    <property type="match status" value="1"/>
</dbReference>
<dbReference type="SMART" id="SM00267">
    <property type="entry name" value="GGDEF"/>
    <property type="match status" value="1"/>
</dbReference>
<gene>
    <name evidence="4" type="ORF">MORIYA_3907</name>
</gene>
<dbReference type="NCBIfam" id="TIGR00254">
    <property type="entry name" value="GGDEF"/>
    <property type="match status" value="1"/>
</dbReference>
<dbReference type="CDD" id="cd01948">
    <property type="entry name" value="EAL"/>
    <property type="match status" value="1"/>
</dbReference>
<feature type="domain" description="GGDEF" evidence="3">
    <location>
        <begin position="225"/>
        <end position="363"/>
    </location>
</feature>
<evidence type="ECO:0000256" key="1">
    <source>
        <dbReference type="ARBA" id="ARBA00001946"/>
    </source>
</evidence>